<comment type="similarity">
    <text evidence="1">Belongs to the short-chain dehydrogenases/reductases (SDR) family.</text>
</comment>
<dbReference type="EMBL" id="BDCO01000002">
    <property type="protein sequence ID" value="GAT32458.1"/>
    <property type="molecule type" value="Genomic_DNA"/>
</dbReference>
<protein>
    <submittedName>
        <fullName evidence="3">Short-chain dehydrogenase</fullName>
    </submittedName>
</protein>
<dbReference type="Gene3D" id="3.40.50.720">
    <property type="entry name" value="NAD(P)-binding Rossmann-like Domain"/>
    <property type="match status" value="1"/>
</dbReference>
<dbReference type="PANTHER" id="PTHR43669">
    <property type="entry name" value="5-KETO-D-GLUCONATE 5-REDUCTASE"/>
    <property type="match status" value="1"/>
</dbReference>
<accession>A0A146G6P7</accession>
<keyword evidence="2" id="KW-0560">Oxidoreductase</keyword>
<keyword evidence="4" id="KW-1185">Reference proteome</keyword>
<dbReference type="InParanoid" id="A0A146G6P7"/>
<dbReference type="OrthoDB" id="9808814at2"/>
<organism evidence="3 4">
    <name type="scientific">Terrimicrobium sacchariphilum</name>
    <dbReference type="NCBI Taxonomy" id="690879"/>
    <lineage>
        <taxon>Bacteria</taxon>
        <taxon>Pseudomonadati</taxon>
        <taxon>Verrucomicrobiota</taxon>
        <taxon>Terrimicrobiia</taxon>
        <taxon>Terrimicrobiales</taxon>
        <taxon>Terrimicrobiaceae</taxon>
        <taxon>Terrimicrobium</taxon>
    </lineage>
</organism>
<dbReference type="Proteomes" id="UP000076023">
    <property type="component" value="Unassembled WGS sequence"/>
</dbReference>
<dbReference type="SUPFAM" id="SSF51735">
    <property type="entry name" value="NAD(P)-binding Rossmann-fold domains"/>
    <property type="match status" value="1"/>
</dbReference>
<evidence type="ECO:0000313" key="4">
    <source>
        <dbReference type="Proteomes" id="UP000076023"/>
    </source>
</evidence>
<dbReference type="GO" id="GO:0016491">
    <property type="term" value="F:oxidoreductase activity"/>
    <property type="evidence" value="ECO:0007669"/>
    <property type="project" value="UniProtKB-KW"/>
</dbReference>
<dbReference type="PRINTS" id="PR00081">
    <property type="entry name" value="GDHRDH"/>
</dbReference>
<dbReference type="PANTHER" id="PTHR43669:SF3">
    <property type="entry name" value="ALCOHOL DEHYDROGENASE, PUTATIVE (AFU_ORTHOLOGUE AFUA_3G03445)-RELATED"/>
    <property type="match status" value="1"/>
</dbReference>
<reference evidence="4" key="1">
    <citation type="journal article" date="2017" name="Genome Announc.">
        <title>Draft Genome Sequence of Terrimicrobium sacchariphilum NM-5T, a Facultative Anaerobic Soil Bacterium of the Class Spartobacteria.</title>
        <authorList>
            <person name="Qiu Y.L."/>
            <person name="Tourlousse D.M."/>
            <person name="Matsuura N."/>
            <person name="Ohashi A."/>
            <person name="Sekiguchi Y."/>
        </authorList>
    </citation>
    <scope>NUCLEOTIDE SEQUENCE [LARGE SCALE GENOMIC DNA]</scope>
    <source>
        <strain evidence="4">NM-5</strain>
    </source>
</reference>
<gene>
    <name evidence="3" type="ORF">TSACC_2857</name>
</gene>
<comment type="caution">
    <text evidence="3">The sequence shown here is derived from an EMBL/GenBank/DDBJ whole genome shotgun (WGS) entry which is preliminary data.</text>
</comment>
<evidence type="ECO:0000256" key="1">
    <source>
        <dbReference type="ARBA" id="ARBA00006484"/>
    </source>
</evidence>
<proteinExistence type="inferred from homology"/>
<dbReference type="STRING" id="690879.TSACC_2857"/>
<dbReference type="Pfam" id="PF00106">
    <property type="entry name" value="adh_short"/>
    <property type="match status" value="1"/>
</dbReference>
<dbReference type="AlphaFoldDB" id="A0A146G6P7"/>
<dbReference type="InterPro" id="IPR002347">
    <property type="entry name" value="SDR_fam"/>
</dbReference>
<sequence>MGVTSAIIGSSTGIGRALAEAHRASGLECVALSRNPASLAGFPAFALDLTDEQQAQGAFEKAFAQYPGIETIFLVSGTGDIESTPSYETASATIALNCAGFTLAAYQAARHLEHRGAGRLVAVTSVAAIRGGSQSLSYNASKAYQSSLLEGLRCRFTRLGLPITVTEIRAGFVDTAMMKAEKPFWVATADQAARAILSASRTRQELVYVLGRWRLIGWLLRLLPTGLYKRIG</sequence>
<evidence type="ECO:0000313" key="3">
    <source>
        <dbReference type="EMBL" id="GAT32458.1"/>
    </source>
</evidence>
<dbReference type="RefSeq" id="WP_075078290.1">
    <property type="nucleotide sequence ID" value="NZ_BDCO01000002.1"/>
</dbReference>
<name>A0A146G6P7_TERSA</name>
<evidence type="ECO:0000256" key="2">
    <source>
        <dbReference type="ARBA" id="ARBA00023002"/>
    </source>
</evidence>
<dbReference type="InterPro" id="IPR036291">
    <property type="entry name" value="NAD(P)-bd_dom_sf"/>
</dbReference>